<reference evidence="1" key="1">
    <citation type="submission" date="2018-02" db="EMBL/GenBank/DDBJ databases">
        <title>Rhizophora mucronata_Transcriptome.</title>
        <authorList>
            <person name="Meera S.P."/>
            <person name="Sreeshan A."/>
            <person name="Augustine A."/>
        </authorList>
    </citation>
    <scope>NUCLEOTIDE SEQUENCE</scope>
    <source>
        <tissue evidence="1">Leaf</tissue>
    </source>
</reference>
<protein>
    <submittedName>
        <fullName evidence="1">Uncharacterized protein</fullName>
    </submittedName>
</protein>
<accession>A0A2P2NK76</accession>
<proteinExistence type="predicted"/>
<evidence type="ECO:0000313" key="1">
    <source>
        <dbReference type="EMBL" id="MBX42899.1"/>
    </source>
</evidence>
<name>A0A2P2NK76_RHIMU</name>
<sequence>MWVCRLIPCIHISPGIAALCQIVSTEIQWKCS</sequence>
<organism evidence="1">
    <name type="scientific">Rhizophora mucronata</name>
    <name type="common">Asiatic mangrove</name>
    <dbReference type="NCBI Taxonomy" id="61149"/>
    <lineage>
        <taxon>Eukaryota</taxon>
        <taxon>Viridiplantae</taxon>
        <taxon>Streptophyta</taxon>
        <taxon>Embryophyta</taxon>
        <taxon>Tracheophyta</taxon>
        <taxon>Spermatophyta</taxon>
        <taxon>Magnoliopsida</taxon>
        <taxon>eudicotyledons</taxon>
        <taxon>Gunneridae</taxon>
        <taxon>Pentapetalae</taxon>
        <taxon>rosids</taxon>
        <taxon>fabids</taxon>
        <taxon>Malpighiales</taxon>
        <taxon>Rhizophoraceae</taxon>
        <taxon>Rhizophora</taxon>
    </lineage>
</organism>
<dbReference type="AlphaFoldDB" id="A0A2P2NK76"/>
<dbReference type="EMBL" id="GGEC01062415">
    <property type="protein sequence ID" value="MBX42899.1"/>
    <property type="molecule type" value="Transcribed_RNA"/>
</dbReference>